<dbReference type="EMBL" id="AAMD01000082">
    <property type="protein sequence ID" value="EAU65422.1"/>
    <property type="molecule type" value="Genomic_DNA"/>
</dbReference>
<dbReference type="Proteomes" id="UP000032702">
    <property type="component" value="Unassembled WGS sequence"/>
</dbReference>
<dbReference type="Pfam" id="PF09536">
    <property type="entry name" value="DUF2378"/>
    <property type="match status" value="1"/>
</dbReference>
<name>Q08Y68_STIAD</name>
<gene>
    <name evidence="1" type="ORF">STIAU_2872</name>
</gene>
<sequence>MNGTGLTGGGHTLRLAVMAEKLVFDYAIEGLFLRGLAGQMTQRLKDRLRQGGIDLDQKLLPAYSFDTWVRCLEMAVTELFPALPEPDAWRLLGEFMVKGYQETPTGAAMLTLLTALGPHQRLARLQKSLRSGNNYTLTRLKTVAPTVVEVWVNDASSTRYFVQGLIFAGMFMDRVTGLTVDILGVDAEGTTYRIAWRGSRRGRYR</sequence>
<accession>Q08Y68</accession>
<organism evidence="1 2">
    <name type="scientific">Stigmatella aurantiaca (strain DW4/3-1)</name>
    <dbReference type="NCBI Taxonomy" id="378806"/>
    <lineage>
        <taxon>Bacteria</taxon>
        <taxon>Pseudomonadati</taxon>
        <taxon>Myxococcota</taxon>
        <taxon>Myxococcia</taxon>
        <taxon>Myxococcales</taxon>
        <taxon>Cystobacterineae</taxon>
        <taxon>Archangiaceae</taxon>
        <taxon>Stigmatella</taxon>
    </lineage>
</organism>
<evidence type="ECO:0008006" key="3">
    <source>
        <dbReference type="Google" id="ProtNLM"/>
    </source>
</evidence>
<proteinExistence type="predicted"/>
<dbReference type="NCBIfam" id="TIGR02265">
    <property type="entry name" value="Mxa_TIGR02265"/>
    <property type="match status" value="1"/>
</dbReference>
<dbReference type="OrthoDB" id="5506889at2"/>
<dbReference type="RefSeq" id="WP_002615271.1">
    <property type="nucleotide sequence ID" value="NC_014623.1"/>
</dbReference>
<evidence type="ECO:0000313" key="2">
    <source>
        <dbReference type="Proteomes" id="UP000032702"/>
    </source>
</evidence>
<evidence type="ECO:0000313" key="1">
    <source>
        <dbReference type="EMBL" id="EAU65422.1"/>
    </source>
</evidence>
<dbReference type="AlphaFoldDB" id="Q08Y68"/>
<protein>
    <recommendedName>
        <fullName evidence="3">Myxococcales-restricted protein, TIGR02265 family</fullName>
    </recommendedName>
</protein>
<reference evidence="1 2" key="1">
    <citation type="submission" date="2006-04" db="EMBL/GenBank/DDBJ databases">
        <authorList>
            <person name="Nierman W.C."/>
        </authorList>
    </citation>
    <scope>NUCLEOTIDE SEQUENCE [LARGE SCALE GENOMIC DNA]</scope>
    <source>
        <strain evidence="1 2">DW4/3-1</strain>
    </source>
</reference>
<comment type="caution">
    <text evidence="1">The sequence shown here is derived from an EMBL/GenBank/DDBJ whole genome shotgun (WGS) entry which is preliminary data.</text>
</comment>
<dbReference type="InterPro" id="IPR011751">
    <property type="entry name" value="Mxa_paralog_2265"/>
</dbReference>